<sequence length="199" mass="21050">MAGTGRRWRAASIASVAALASGCTLVGYPSGEGARAGDAPAPSRTADRAPAAPGTTPPPRSTPAPPGARSDAGFSYEVFGRRYRVLDSAWGYEETGVASWYGESFHGRPTASGETYDMYGYSAAHRTLPLHSWVEVVNLDNGRRIVLRVNDRGPFADTSRRILDLSYGAALELGVVGPGLAEVQVRALSPSELEQLASR</sequence>
<evidence type="ECO:0000313" key="7">
    <source>
        <dbReference type="EMBL" id="MEK9501378.1"/>
    </source>
</evidence>
<dbReference type="InterPro" id="IPR012997">
    <property type="entry name" value="RplA"/>
</dbReference>
<keyword evidence="1 3" id="KW-0456">Lyase</keyword>
<accession>A0ABU9E9H2</accession>
<protein>
    <recommendedName>
        <fullName evidence="3">Probable endolytic peptidoglycan transglycosylase RlpA</fullName>
        <ecNumber evidence="3">4.2.2.-</ecNumber>
    </recommendedName>
</protein>
<dbReference type="NCBIfam" id="TIGR00413">
    <property type="entry name" value="rlpA"/>
    <property type="match status" value="1"/>
</dbReference>
<dbReference type="EC" id="4.2.2.-" evidence="3"/>
<dbReference type="PANTHER" id="PTHR34183:SF1">
    <property type="entry name" value="ENDOLYTIC PEPTIDOGLYCAN TRANSGLYCOSYLASE RLPA"/>
    <property type="match status" value="1"/>
</dbReference>
<reference evidence="7 8" key="1">
    <citation type="submission" date="2024-02" db="EMBL/GenBank/DDBJ databases">
        <title>A novel Gemmatimonadota bacterium.</title>
        <authorList>
            <person name="Du Z.-J."/>
            <person name="Ye Y.-Q."/>
        </authorList>
    </citation>
    <scope>NUCLEOTIDE SEQUENCE [LARGE SCALE GENOMIC DNA]</scope>
    <source>
        <strain evidence="7 8">DH-20</strain>
    </source>
</reference>
<keyword evidence="3" id="KW-0564">Palmitate</keyword>
<evidence type="ECO:0000256" key="2">
    <source>
        <dbReference type="ARBA" id="ARBA00023316"/>
    </source>
</evidence>
<comment type="subcellular location">
    <subcellularLocation>
        <location evidence="3">Cell membrane</location>
        <topology evidence="3">Lipid-anchor</topology>
    </subcellularLocation>
</comment>
<dbReference type="RefSeq" id="WP_405286861.1">
    <property type="nucleotide sequence ID" value="NZ_JBBHLI010000005.1"/>
</dbReference>
<dbReference type="CDD" id="cd22268">
    <property type="entry name" value="DPBB_RlpA-like"/>
    <property type="match status" value="1"/>
</dbReference>
<dbReference type="Gene3D" id="2.40.40.10">
    <property type="entry name" value="RlpA-like domain"/>
    <property type="match status" value="1"/>
</dbReference>
<evidence type="ECO:0000256" key="4">
    <source>
        <dbReference type="RuleBase" id="RU003495"/>
    </source>
</evidence>
<keyword evidence="3" id="KW-1003">Cell membrane</keyword>
<comment type="function">
    <text evidence="3">Lytic transglycosylase with a strong preference for naked glycan strands that lack stem peptides.</text>
</comment>
<dbReference type="EMBL" id="JBBHLI010000005">
    <property type="protein sequence ID" value="MEK9501378.1"/>
    <property type="molecule type" value="Genomic_DNA"/>
</dbReference>
<feature type="compositionally biased region" description="Pro residues" evidence="5">
    <location>
        <begin position="55"/>
        <end position="66"/>
    </location>
</feature>
<comment type="caution">
    <text evidence="7">The sequence shown here is derived from an EMBL/GenBank/DDBJ whole genome shotgun (WGS) entry which is preliminary data.</text>
</comment>
<evidence type="ECO:0000256" key="3">
    <source>
        <dbReference type="HAMAP-Rule" id="MF_02071"/>
    </source>
</evidence>
<dbReference type="Proteomes" id="UP001484239">
    <property type="component" value="Unassembled WGS sequence"/>
</dbReference>
<dbReference type="Pfam" id="PF03330">
    <property type="entry name" value="DPBB_1"/>
    <property type="match status" value="1"/>
</dbReference>
<gene>
    <name evidence="3" type="primary">rlpA</name>
    <name evidence="7" type="ORF">WI372_10360</name>
</gene>
<comment type="similarity">
    <text evidence="3 4">Belongs to the RlpA family.</text>
</comment>
<dbReference type="PANTHER" id="PTHR34183">
    <property type="entry name" value="ENDOLYTIC PEPTIDOGLYCAN TRANSGLYCOSYLASE RLPA"/>
    <property type="match status" value="1"/>
</dbReference>
<dbReference type="InterPro" id="IPR036908">
    <property type="entry name" value="RlpA-like_sf"/>
</dbReference>
<evidence type="ECO:0000256" key="5">
    <source>
        <dbReference type="SAM" id="MobiDB-lite"/>
    </source>
</evidence>
<evidence type="ECO:0000259" key="6">
    <source>
        <dbReference type="Pfam" id="PF03330"/>
    </source>
</evidence>
<dbReference type="InterPro" id="IPR009009">
    <property type="entry name" value="RlpA-like_DPBB"/>
</dbReference>
<keyword evidence="8" id="KW-1185">Reference proteome</keyword>
<feature type="domain" description="RlpA-like protein double-psi beta-barrel" evidence="6">
    <location>
        <begin position="94"/>
        <end position="185"/>
    </location>
</feature>
<dbReference type="HAMAP" id="MF_02071">
    <property type="entry name" value="RlpA"/>
    <property type="match status" value="1"/>
</dbReference>
<name>A0ABU9E9H2_9BACT</name>
<dbReference type="PROSITE" id="PS51257">
    <property type="entry name" value="PROKAR_LIPOPROTEIN"/>
    <property type="match status" value="1"/>
</dbReference>
<keyword evidence="3" id="KW-0449">Lipoprotein</keyword>
<dbReference type="SUPFAM" id="SSF50685">
    <property type="entry name" value="Barwin-like endoglucanases"/>
    <property type="match status" value="1"/>
</dbReference>
<feature type="region of interest" description="Disordered" evidence="5">
    <location>
        <begin position="33"/>
        <end position="71"/>
    </location>
</feature>
<evidence type="ECO:0000256" key="1">
    <source>
        <dbReference type="ARBA" id="ARBA00023239"/>
    </source>
</evidence>
<evidence type="ECO:0000313" key="8">
    <source>
        <dbReference type="Proteomes" id="UP001484239"/>
    </source>
</evidence>
<dbReference type="InterPro" id="IPR034718">
    <property type="entry name" value="RlpA"/>
</dbReference>
<keyword evidence="2 3" id="KW-0961">Cell wall biogenesis/degradation</keyword>
<keyword evidence="3" id="KW-0472">Membrane</keyword>
<organism evidence="7 8">
    <name type="scientific">Gaopeijia maritima</name>
    <dbReference type="NCBI Taxonomy" id="3119007"/>
    <lineage>
        <taxon>Bacteria</taxon>
        <taxon>Pseudomonadati</taxon>
        <taxon>Gemmatimonadota</taxon>
        <taxon>Longimicrobiia</taxon>
        <taxon>Gaopeijiales</taxon>
        <taxon>Gaopeijiaceae</taxon>
        <taxon>Gaopeijia</taxon>
    </lineage>
</organism>
<proteinExistence type="inferred from homology"/>